<dbReference type="RefSeq" id="XP_021867665.1">
    <property type="nucleotide sequence ID" value="XM_022012385.1"/>
</dbReference>
<dbReference type="InParanoid" id="A0A1Y1U702"/>
<dbReference type="Proteomes" id="UP000193218">
    <property type="component" value="Unassembled WGS sequence"/>
</dbReference>
<keyword evidence="1" id="KW-0812">Transmembrane</keyword>
<evidence type="ECO:0000256" key="1">
    <source>
        <dbReference type="SAM" id="Phobius"/>
    </source>
</evidence>
<keyword evidence="1" id="KW-0472">Membrane</keyword>
<keyword evidence="3" id="KW-1185">Reference proteome</keyword>
<proteinExistence type="predicted"/>
<sequence>MIHPTSCSYHCCRVIFVALVHSSSICIFVVYELPSLRLYSRRLLFQSNTRHLKQDRCNAQREDETVFSLLERHVTLKSSIRRCLVNPLGLKGDTVFLSLLGQNASIMFNTGRRNSPEIRNSHSGTGFRRNLQFRAEGFSLCVSEGDLRVRSFDPSPESC</sequence>
<dbReference type="AlphaFoldDB" id="A0A1Y1U702"/>
<feature type="transmembrane region" description="Helical" evidence="1">
    <location>
        <begin position="14"/>
        <end position="33"/>
    </location>
</feature>
<accession>A0A1Y1U702</accession>
<evidence type="ECO:0000313" key="2">
    <source>
        <dbReference type="EMBL" id="ORX33314.1"/>
    </source>
</evidence>
<evidence type="ECO:0000313" key="3">
    <source>
        <dbReference type="Proteomes" id="UP000193218"/>
    </source>
</evidence>
<comment type="caution">
    <text evidence="2">The sequence shown here is derived from an EMBL/GenBank/DDBJ whole genome shotgun (WGS) entry which is preliminary data.</text>
</comment>
<reference evidence="2 3" key="1">
    <citation type="submission" date="2017-03" db="EMBL/GenBank/DDBJ databases">
        <title>Widespread Adenine N6-methylation of Active Genes in Fungi.</title>
        <authorList>
            <consortium name="DOE Joint Genome Institute"/>
            <person name="Mondo S.J."/>
            <person name="Dannebaum R.O."/>
            <person name="Kuo R.C."/>
            <person name="Louie K.B."/>
            <person name="Bewick A.J."/>
            <person name="Labutti K."/>
            <person name="Haridas S."/>
            <person name="Kuo A."/>
            <person name="Salamov A."/>
            <person name="Ahrendt S.R."/>
            <person name="Lau R."/>
            <person name="Bowen B.P."/>
            <person name="Lipzen A."/>
            <person name="Sullivan W."/>
            <person name="Andreopoulos W.B."/>
            <person name="Clum A."/>
            <person name="Lindquist E."/>
            <person name="Daum C."/>
            <person name="Northen T.R."/>
            <person name="Ramamoorthy G."/>
            <person name="Schmitz R.J."/>
            <person name="Gryganskyi A."/>
            <person name="Culley D."/>
            <person name="Magnuson J."/>
            <person name="James T.Y."/>
            <person name="O'Malley M.A."/>
            <person name="Stajich J.E."/>
            <person name="Spatafora J.W."/>
            <person name="Visel A."/>
            <person name="Grigoriev I.V."/>
        </authorList>
    </citation>
    <scope>NUCLEOTIDE SEQUENCE [LARGE SCALE GENOMIC DNA]</scope>
    <source>
        <strain evidence="2 3">NRRL Y-17943</strain>
    </source>
</reference>
<name>A0A1Y1U702_9TREE</name>
<keyword evidence="1" id="KW-1133">Transmembrane helix</keyword>
<protein>
    <submittedName>
        <fullName evidence="2">Uncharacterized protein</fullName>
    </submittedName>
</protein>
<dbReference type="EMBL" id="NBSH01000027">
    <property type="protein sequence ID" value="ORX33314.1"/>
    <property type="molecule type" value="Genomic_DNA"/>
</dbReference>
<dbReference type="GeneID" id="33554193"/>
<organism evidence="2 3">
    <name type="scientific">Kockovaella imperatae</name>
    <dbReference type="NCBI Taxonomy" id="4999"/>
    <lineage>
        <taxon>Eukaryota</taxon>
        <taxon>Fungi</taxon>
        <taxon>Dikarya</taxon>
        <taxon>Basidiomycota</taxon>
        <taxon>Agaricomycotina</taxon>
        <taxon>Tremellomycetes</taxon>
        <taxon>Tremellales</taxon>
        <taxon>Cuniculitremaceae</taxon>
        <taxon>Kockovaella</taxon>
    </lineage>
</organism>
<gene>
    <name evidence="2" type="ORF">BD324DRAFT_288558</name>
</gene>